<name>A0ACC2JXJ6_9PEZI</name>
<keyword evidence="2" id="KW-1185">Reference proteome</keyword>
<comment type="caution">
    <text evidence="1">The sequence shown here is derived from an EMBL/GenBank/DDBJ whole genome shotgun (WGS) entry which is preliminary data.</text>
</comment>
<organism evidence="1 2">
    <name type="scientific">Lasiodiplodia mahajangana</name>
    <dbReference type="NCBI Taxonomy" id="1108764"/>
    <lineage>
        <taxon>Eukaryota</taxon>
        <taxon>Fungi</taxon>
        <taxon>Dikarya</taxon>
        <taxon>Ascomycota</taxon>
        <taxon>Pezizomycotina</taxon>
        <taxon>Dothideomycetes</taxon>
        <taxon>Dothideomycetes incertae sedis</taxon>
        <taxon>Botryosphaeriales</taxon>
        <taxon>Botryosphaeriaceae</taxon>
        <taxon>Lasiodiplodia</taxon>
    </lineage>
</organism>
<dbReference type="EMBL" id="JAPUUL010000169">
    <property type="protein sequence ID" value="KAJ8132172.1"/>
    <property type="molecule type" value="Genomic_DNA"/>
</dbReference>
<accession>A0ACC2JXJ6</accession>
<sequence>MPVEGSWRMVEEGENDSFDTTIIRDAFEDDFVMSSEQSQLTSSSQEQASQDSIRDFADNADEDQVILRAPFQPSLYSTRHASADKERTPIPEFFMPTVGVGSPRRSSNRLSRAIRPVANDPPKVRRRAFRQESTDESCLDYSASPQMQRKSRTPIVAADRSNISHRLMSLLPEFLFDCLAWILSVASMVLHFLKWPVAIFVALYVAIGIANVGKAVITQSASASLQPICEIPGISFLDLTWCSRSPPVSSLRGKAQPLAFDELINAQSQFEQVLEVSAQGISLPLEMKRSESSVRDLRIVIKYSDLSGRDELVYEFDGYIETTRNIIDDLQSFNTHVGGTVDSVVGMNRWTSRYIDSVAANQETRSGVFPRSIKWILASIQPTTFDERGILNQYIEHSGFVLEKIERLIQEAQAILRLLGQADDHLQRIHEYVVRNGNAVQNEHSNVLSELWSLLGANNSRLRNLKAKLVLLERVDIQRKSAVVRLSNLVHDLGDIQTKVADLRDRIAAPGLLTDMTSIPLSVHVETINAGIERLEAARTRIRIQENERIQETLGRGKKVPMIDA</sequence>
<dbReference type="Proteomes" id="UP001153332">
    <property type="component" value="Unassembled WGS sequence"/>
</dbReference>
<evidence type="ECO:0000313" key="2">
    <source>
        <dbReference type="Proteomes" id="UP001153332"/>
    </source>
</evidence>
<gene>
    <name evidence="1" type="ORF">O1611_g1452</name>
</gene>
<protein>
    <submittedName>
        <fullName evidence="1">Uncharacterized protein</fullName>
    </submittedName>
</protein>
<reference evidence="1" key="1">
    <citation type="submission" date="2022-12" db="EMBL/GenBank/DDBJ databases">
        <title>Genome Sequence of Lasiodiplodia mahajangana.</title>
        <authorList>
            <person name="Buettner E."/>
        </authorList>
    </citation>
    <scope>NUCLEOTIDE SEQUENCE</scope>
    <source>
        <strain evidence="1">VT137</strain>
    </source>
</reference>
<evidence type="ECO:0000313" key="1">
    <source>
        <dbReference type="EMBL" id="KAJ8132172.1"/>
    </source>
</evidence>
<proteinExistence type="predicted"/>